<keyword evidence="10 11" id="KW-0012">Acyltransferase</keyword>
<dbReference type="Proteomes" id="UP000077857">
    <property type="component" value="Unassembled WGS sequence"/>
</dbReference>
<evidence type="ECO:0000256" key="6">
    <source>
        <dbReference type="ARBA" id="ARBA00022692"/>
    </source>
</evidence>
<dbReference type="EC" id="2.3.1.-" evidence="11"/>
<evidence type="ECO:0000256" key="3">
    <source>
        <dbReference type="ARBA" id="ARBA00010323"/>
    </source>
</evidence>
<comment type="caution">
    <text evidence="13">The sequence shown here is derived from an EMBL/GenBank/DDBJ whole genome shotgun (WGS) entry which is preliminary data.</text>
</comment>
<feature type="transmembrane region" description="Helical" evidence="12">
    <location>
        <begin position="145"/>
        <end position="164"/>
    </location>
</feature>
<dbReference type="PANTHER" id="PTHR13285">
    <property type="entry name" value="ACYLTRANSFERASE"/>
    <property type="match status" value="1"/>
</dbReference>
<keyword evidence="6 11" id="KW-0812">Transmembrane</keyword>
<evidence type="ECO:0000256" key="9">
    <source>
        <dbReference type="ARBA" id="ARBA00023136"/>
    </source>
</evidence>
<comment type="pathway">
    <text evidence="2 11">Glycan biosynthesis; alginate biosynthesis.</text>
</comment>
<evidence type="ECO:0000256" key="1">
    <source>
        <dbReference type="ARBA" id="ARBA00004651"/>
    </source>
</evidence>
<dbReference type="EMBL" id="LUUJ01000076">
    <property type="protein sequence ID" value="OAI16262.1"/>
    <property type="molecule type" value="Genomic_DNA"/>
</dbReference>
<dbReference type="GO" id="GO:0016746">
    <property type="term" value="F:acyltransferase activity"/>
    <property type="evidence" value="ECO:0007669"/>
    <property type="project" value="UniProtKB-KW"/>
</dbReference>
<dbReference type="GO" id="GO:0005886">
    <property type="term" value="C:plasma membrane"/>
    <property type="evidence" value="ECO:0007669"/>
    <property type="project" value="UniProtKB-SubCell"/>
</dbReference>
<evidence type="ECO:0000256" key="5">
    <source>
        <dbReference type="ARBA" id="ARBA00022679"/>
    </source>
</evidence>
<dbReference type="AlphaFoldDB" id="A0A177NEK4"/>
<comment type="subcellular location">
    <subcellularLocation>
        <location evidence="11">Cell inner membrane</location>
    </subcellularLocation>
    <subcellularLocation>
        <location evidence="1">Cell membrane</location>
        <topology evidence="1">Multi-pass membrane protein</topology>
    </subcellularLocation>
</comment>
<feature type="transmembrane region" description="Helical" evidence="12">
    <location>
        <begin position="239"/>
        <end position="257"/>
    </location>
</feature>
<dbReference type="PIRSF" id="PIRSF016636">
    <property type="entry name" value="AlgI_DltB"/>
    <property type="match status" value="1"/>
</dbReference>
<feature type="transmembrane region" description="Helical" evidence="12">
    <location>
        <begin position="406"/>
        <end position="428"/>
    </location>
</feature>
<keyword evidence="11" id="KW-0997">Cell inner membrane</keyword>
<keyword evidence="9 11" id="KW-0472">Membrane</keyword>
<reference evidence="13 14" key="1">
    <citation type="submission" date="2016-03" db="EMBL/GenBank/DDBJ databases">
        <authorList>
            <person name="Ploux O."/>
        </authorList>
    </citation>
    <scope>NUCLEOTIDE SEQUENCE [LARGE SCALE GENOMIC DNA]</scope>
    <source>
        <strain evidence="13 14">R-45378</strain>
    </source>
</reference>
<keyword evidence="7 11" id="KW-0016">Alginate biosynthesis</keyword>
<dbReference type="UniPathway" id="UPA00286"/>
<evidence type="ECO:0000313" key="13">
    <source>
        <dbReference type="EMBL" id="OAI16262.1"/>
    </source>
</evidence>
<evidence type="ECO:0000256" key="8">
    <source>
        <dbReference type="ARBA" id="ARBA00022989"/>
    </source>
</evidence>
<dbReference type="PANTHER" id="PTHR13285:SF23">
    <property type="entry name" value="TEICHOIC ACID D-ALANYLTRANSFERASE"/>
    <property type="match status" value="1"/>
</dbReference>
<dbReference type="Pfam" id="PF03062">
    <property type="entry name" value="MBOAT"/>
    <property type="match status" value="1"/>
</dbReference>
<feature type="transmembrane region" description="Helical" evidence="12">
    <location>
        <begin position="44"/>
        <end position="64"/>
    </location>
</feature>
<feature type="transmembrane region" description="Helical" evidence="12">
    <location>
        <begin position="380"/>
        <end position="400"/>
    </location>
</feature>
<dbReference type="OrthoDB" id="139172at2"/>
<feature type="transmembrane region" description="Helical" evidence="12">
    <location>
        <begin position="76"/>
        <end position="95"/>
    </location>
</feature>
<dbReference type="InterPro" id="IPR051085">
    <property type="entry name" value="MB_O-acyltransferase"/>
</dbReference>
<feature type="transmembrane region" description="Helical" evidence="12">
    <location>
        <begin position="7"/>
        <end position="24"/>
    </location>
</feature>
<feature type="transmembrane region" description="Helical" evidence="12">
    <location>
        <begin position="440"/>
        <end position="460"/>
    </location>
</feature>
<dbReference type="GO" id="GO:0042121">
    <property type="term" value="P:alginic acid biosynthetic process"/>
    <property type="evidence" value="ECO:0007669"/>
    <property type="project" value="UniProtKB-UniRule"/>
</dbReference>
<feature type="transmembrane region" description="Helical" evidence="12">
    <location>
        <begin position="350"/>
        <end position="368"/>
    </location>
</feature>
<dbReference type="InterPro" id="IPR028362">
    <property type="entry name" value="AlgI"/>
</dbReference>
<keyword evidence="5 11" id="KW-0808">Transferase</keyword>
<dbReference type="InterPro" id="IPR004299">
    <property type="entry name" value="MBOAT_fam"/>
</dbReference>
<dbReference type="RefSeq" id="WP_064040446.1">
    <property type="nucleotide sequence ID" value="NZ_LUUJ01000076.1"/>
</dbReference>
<feature type="transmembrane region" description="Helical" evidence="12">
    <location>
        <begin position="115"/>
        <end position="133"/>
    </location>
</feature>
<gene>
    <name evidence="13" type="ORF">A1507_11940</name>
</gene>
<protein>
    <recommendedName>
        <fullName evidence="11">Probable alginate O-acetylase</fullName>
        <ecNumber evidence="11">2.3.1.-</ecNumber>
    </recommendedName>
</protein>
<organism evidence="13 14">
    <name type="scientific">Methylomonas koyamae</name>
    <dbReference type="NCBI Taxonomy" id="702114"/>
    <lineage>
        <taxon>Bacteria</taxon>
        <taxon>Pseudomonadati</taxon>
        <taxon>Pseudomonadota</taxon>
        <taxon>Gammaproteobacteria</taxon>
        <taxon>Methylococcales</taxon>
        <taxon>Methylococcaceae</taxon>
        <taxon>Methylomonas</taxon>
    </lineage>
</organism>
<evidence type="ECO:0000256" key="11">
    <source>
        <dbReference type="PIRNR" id="PIRNR016636"/>
    </source>
</evidence>
<comment type="similarity">
    <text evidence="3 11">Belongs to the membrane-bound acyltransferase family.</text>
</comment>
<evidence type="ECO:0000256" key="10">
    <source>
        <dbReference type="ARBA" id="ARBA00023315"/>
    </source>
</evidence>
<dbReference type="PIRSF" id="PIRSF500217">
    <property type="entry name" value="AlgI"/>
    <property type="match status" value="1"/>
</dbReference>
<evidence type="ECO:0000256" key="7">
    <source>
        <dbReference type="ARBA" id="ARBA00022841"/>
    </source>
</evidence>
<name>A0A177NEK4_9GAMM</name>
<dbReference type="InterPro" id="IPR024194">
    <property type="entry name" value="Ac/AlaTfrase_AlgI/DltB"/>
</dbReference>
<evidence type="ECO:0000313" key="14">
    <source>
        <dbReference type="Proteomes" id="UP000077857"/>
    </source>
</evidence>
<keyword evidence="4 11" id="KW-1003">Cell membrane</keyword>
<sequence length="470" mass="53041">MLFTAPEFMYLFLPATLVLWWWFMSRYYGKLAQWFIVASSVLFYAAWSRDYAALLVVNALLNFYWGKRIAFTRSKVLLALGVLYNLGLLAYFKYADFLIETGNTLTGSQWPLPHVILPLGISFFTFQAIAYLVECAQGRVEDFDIGRFAFSISFFPHLIAGPILHYSDLMPQLRQGIRFDPERMTKGLFLFAAGLCKKTVIADRLAAAVDPLFALSDQLTFCEAWVAALGYGLQIYFDFSGYCDMAIGIGLMFGLVLPQNFASPYQAVTIADFWKRWHITLSRFLRDYLYIPLGGNRQGFYRGLWAAAITMLLGGLWHGAAWSFVAWGAMHGAMIALYRLWTKTGYTMPVYLARTLTLLGVFFAWVLFRAASIDQALHIWQVMLGLNGISVPVMLAGWFASETVPISGLVNGLDMLAIGFLLAICLRYRNAQAQLDTFTPNLKAFATFAGLFFAGTWLSAAHESFIYWSF</sequence>
<evidence type="ECO:0000256" key="4">
    <source>
        <dbReference type="ARBA" id="ARBA00022475"/>
    </source>
</evidence>
<evidence type="ECO:0000256" key="2">
    <source>
        <dbReference type="ARBA" id="ARBA00005182"/>
    </source>
</evidence>
<keyword evidence="8 12" id="KW-1133">Transmembrane helix</keyword>
<evidence type="ECO:0000256" key="12">
    <source>
        <dbReference type="SAM" id="Phobius"/>
    </source>
</evidence>
<feature type="transmembrane region" description="Helical" evidence="12">
    <location>
        <begin position="304"/>
        <end position="330"/>
    </location>
</feature>
<accession>A0A177NEK4</accession>
<proteinExistence type="inferred from homology"/>